<dbReference type="GO" id="GO:0003735">
    <property type="term" value="F:structural constituent of ribosome"/>
    <property type="evidence" value="ECO:0007669"/>
    <property type="project" value="InterPro"/>
</dbReference>
<dbReference type="STRING" id="6182.A0A4Z2DNH4"/>
<evidence type="ECO:0000256" key="4">
    <source>
        <dbReference type="ARBA" id="ARBA00023128"/>
    </source>
</evidence>
<dbReference type="InterPro" id="IPR010729">
    <property type="entry name" value="Ribosomal_uL29_mit"/>
</dbReference>
<evidence type="ECO:0000313" key="9">
    <source>
        <dbReference type="Proteomes" id="UP000311919"/>
    </source>
</evidence>
<dbReference type="PANTHER" id="PTHR21183">
    <property type="entry name" value="RIBOSOMAL PROTEIN L47, MITOCHONDRIAL-RELATED"/>
    <property type="match status" value="1"/>
</dbReference>
<keyword evidence="4" id="KW-0496">Mitochondrion</keyword>
<evidence type="ECO:0000256" key="7">
    <source>
        <dbReference type="SAM" id="SignalP"/>
    </source>
</evidence>
<dbReference type="GO" id="GO:0005762">
    <property type="term" value="C:mitochondrial large ribosomal subunit"/>
    <property type="evidence" value="ECO:0007669"/>
    <property type="project" value="TreeGrafter"/>
</dbReference>
<evidence type="ECO:0000313" key="8">
    <source>
        <dbReference type="EMBL" id="TNN18071.1"/>
    </source>
</evidence>
<dbReference type="Pfam" id="PF06984">
    <property type="entry name" value="MRP-L47"/>
    <property type="match status" value="1"/>
</dbReference>
<dbReference type="GO" id="GO:0032543">
    <property type="term" value="P:mitochondrial translation"/>
    <property type="evidence" value="ECO:0007669"/>
    <property type="project" value="TreeGrafter"/>
</dbReference>
<dbReference type="Gene3D" id="6.10.330.20">
    <property type="match status" value="1"/>
</dbReference>
<keyword evidence="5" id="KW-0687">Ribonucleoprotein</keyword>
<proteinExistence type="inferred from homology"/>
<evidence type="ECO:0000256" key="1">
    <source>
        <dbReference type="ARBA" id="ARBA00004173"/>
    </source>
</evidence>
<keyword evidence="9" id="KW-1185">Reference proteome</keyword>
<evidence type="ECO:0000256" key="5">
    <source>
        <dbReference type="ARBA" id="ARBA00023274"/>
    </source>
</evidence>
<dbReference type="OrthoDB" id="270763at2759"/>
<sequence length="267" mass="32055">MNLHAFYLLVTVILDIETHPPARLSSSFNTANTYKAHRTYIYVQTHRFSMIGRLLIHRFLKRNSFQSYKFSTTSRHLDLNEFFDDKKNWGETTVSSGRPWRKEELRLKSNVDLHKLWYLLLKERNMLMTMEEEHFRCLERMPNPERFEKVEESMENLLMVVEERNRADDELEKGEWVGPKVVEAVDQLGRSVQTLTSEHLSPKVIPSYAQSDESMWSEKTVNLLRLEREKHIVRRRERQRRQRYFDKLDQWNKSDYLDENSIGKEAA</sequence>
<feature type="chain" id="PRO_5021409737" description="Large ribosomal subunit protein uL29m" evidence="7">
    <location>
        <begin position="19"/>
        <end position="267"/>
    </location>
</feature>
<keyword evidence="7" id="KW-0732">Signal</keyword>
<gene>
    <name evidence="8" type="ORF">EWB00_010724</name>
</gene>
<accession>A0A4Z2DNH4</accession>
<organism evidence="8 9">
    <name type="scientific">Schistosoma japonicum</name>
    <name type="common">Blood fluke</name>
    <dbReference type="NCBI Taxonomy" id="6182"/>
    <lineage>
        <taxon>Eukaryota</taxon>
        <taxon>Metazoa</taxon>
        <taxon>Spiralia</taxon>
        <taxon>Lophotrochozoa</taxon>
        <taxon>Platyhelminthes</taxon>
        <taxon>Trematoda</taxon>
        <taxon>Digenea</taxon>
        <taxon>Strigeidida</taxon>
        <taxon>Schistosomatoidea</taxon>
        <taxon>Schistosomatidae</taxon>
        <taxon>Schistosoma</taxon>
    </lineage>
</organism>
<dbReference type="PANTHER" id="PTHR21183:SF18">
    <property type="entry name" value="LARGE RIBOSOMAL SUBUNIT PROTEIN UL29M"/>
    <property type="match status" value="1"/>
</dbReference>
<protein>
    <recommendedName>
        <fullName evidence="6">Large ribosomal subunit protein uL29m</fullName>
    </recommendedName>
</protein>
<keyword evidence="3 8" id="KW-0689">Ribosomal protein</keyword>
<feature type="signal peptide" evidence="7">
    <location>
        <begin position="1"/>
        <end position="18"/>
    </location>
</feature>
<name>A0A4Z2DNH4_SCHJA</name>
<comment type="caution">
    <text evidence="8">The sequence shown here is derived from an EMBL/GenBank/DDBJ whole genome shotgun (WGS) entry which is preliminary data.</text>
</comment>
<comment type="similarity">
    <text evidence="2">Belongs to the universal ribosomal protein uL29 family.</text>
</comment>
<evidence type="ECO:0000256" key="6">
    <source>
        <dbReference type="ARBA" id="ARBA00035289"/>
    </source>
</evidence>
<comment type="subcellular location">
    <subcellularLocation>
        <location evidence="1">Mitochondrion</location>
    </subcellularLocation>
</comment>
<evidence type="ECO:0000256" key="3">
    <source>
        <dbReference type="ARBA" id="ARBA00022980"/>
    </source>
</evidence>
<dbReference type="Proteomes" id="UP000311919">
    <property type="component" value="Unassembled WGS sequence"/>
</dbReference>
<dbReference type="AlphaFoldDB" id="A0A4Z2DNH4"/>
<evidence type="ECO:0000256" key="2">
    <source>
        <dbReference type="ARBA" id="ARBA00009254"/>
    </source>
</evidence>
<reference evidence="8 9" key="1">
    <citation type="submission" date="2019-03" db="EMBL/GenBank/DDBJ databases">
        <title>An improved genome assembly of the fluke Schistosoma japonicum.</title>
        <authorList>
            <person name="Hu W."/>
            <person name="Luo F."/>
            <person name="Yin M."/>
            <person name="Mo X."/>
            <person name="Sun C."/>
            <person name="Wu Q."/>
            <person name="Zhu B."/>
            <person name="Xiang M."/>
            <person name="Wang J."/>
            <person name="Wang Y."/>
            <person name="Zhang T."/>
            <person name="Xu B."/>
            <person name="Zheng H."/>
            <person name="Feng Z."/>
        </authorList>
    </citation>
    <scope>NUCLEOTIDE SEQUENCE [LARGE SCALE GENOMIC DNA]</scope>
    <source>
        <strain evidence="8">HuSjv2</strain>
        <tissue evidence="8">Worms</tissue>
    </source>
</reference>
<dbReference type="InterPro" id="IPR038340">
    <property type="entry name" value="MRP-L47_sf"/>
</dbReference>
<dbReference type="EMBL" id="SKCS01000084">
    <property type="protein sequence ID" value="TNN18071.1"/>
    <property type="molecule type" value="Genomic_DNA"/>
</dbReference>